<comment type="caution">
    <text evidence="5">The sequence shown here is derived from an EMBL/GenBank/DDBJ whole genome shotgun (WGS) entry which is preliminary data.</text>
</comment>
<evidence type="ECO:0000256" key="3">
    <source>
        <dbReference type="ARBA" id="ARBA00022840"/>
    </source>
</evidence>
<evidence type="ECO:0000256" key="1">
    <source>
        <dbReference type="ARBA" id="ARBA00010638"/>
    </source>
</evidence>
<dbReference type="NCBIfam" id="TIGR02727">
    <property type="entry name" value="MTHFS_bact"/>
    <property type="match status" value="1"/>
</dbReference>
<dbReference type="RefSeq" id="WP_345026674.1">
    <property type="nucleotide sequence ID" value="NZ_BAABEY010000005.1"/>
</dbReference>
<dbReference type="InterPro" id="IPR037171">
    <property type="entry name" value="NagB/RpiA_transferase-like"/>
</dbReference>
<dbReference type="Proteomes" id="UP001501508">
    <property type="component" value="Unassembled WGS sequence"/>
</dbReference>
<dbReference type="PANTHER" id="PTHR23407">
    <property type="entry name" value="ATPASE INHIBITOR/5-FORMYLTETRAHYDROFOLATE CYCLO-LIGASE"/>
    <property type="match status" value="1"/>
</dbReference>
<accession>A0ABP8LR02</accession>
<proteinExistence type="inferred from homology"/>
<dbReference type="Pfam" id="PF01812">
    <property type="entry name" value="5-FTHF_cyc-lig"/>
    <property type="match status" value="1"/>
</dbReference>
<dbReference type="Gene3D" id="3.40.50.10420">
    <property type="entry name" value="NagB/RpiA/CoA transferase-like"/>
    <property type="match status" value="1"/>
</dbReference>
<organism evidence="5 6">
    <name type="scientific">Ravibacter arvi</name>
    <dbReference type="NCBI Taxonomy" id="2051041"/>
    <lineage>
        <taxon>Bacteria</taxon>
        <taxon>Pseudomonadati</taxon>
        <taxon>Bacteroidota</taxon>
        <taxon>Cytophagia</taxon>
        <taxon>Cytophagales</taxon>
        <taxon>Spirosomataceae</taxon>
        <taxon>Ravibacter</taxon>
    </lineage>
</organism>
<sequence>MNKDELRTIYKKKRALLTDETIGDCSAGIGDKIVSWLSEHPEIRHLHTFLPARNKKEIDTFSIIRRIATDFPVIRIVVPRMAAREPLLSHYLFTENTGTSLNRWGIPEPTGNDTIPARLIDAVLVPMLVCDRQGHRVGYGGGYYDRFLAECRPDTWKIGICCFEPVDKISDPGWHDIRLDACVTPLGFRNFGN</sequence>
<keyword evidence="2 4" id="KW-0547">Nucleotide-binding</keyword>
<comment type="cofactor">
    <cofactor evidence="4">
        <name>Mg(2+)</name>
        <dbReference type="ChEBI" id="CHEBI:18420"/>
    </cofactor>
</comment>
<reference evidence="6" key="1">
    <citation type="journal article" date="2019" name="Int. J. Syst. Evol. Microbiol.">
        <title>The Global Catalogue of Microorganisms (GCM) 10K type strain sequencing project: providing services to taxonomists for standard genome sequencing and annotation.</title>
        <authorList>
            <consortium name="The Broad Institute Genomics Platform"/>
            <consortium name="The Broad Institute Genome Sequencing Center for Infectious Disease"/>
            <person name="Wu L."/>
            <person name="Ma J."/>
        </authorList>
    </citation>
    <scope>NUCLEOTIDE SEQUENCE [LARGE SCALE GENOMIC DNA]</scope>
    <source>
        <strain evidence="6">JCM 31920</strain>
    </source>
</reference>
<dbReference type="PANTHER" id="PTHR23407:SF1">
    <property type="entry name" value="5-FORMYLTETRAHYDROFOLATE CYCLO-LIGASE"/>
    <property type="match status" value="1"/>
</dbReference>
<dbReference type="EC" id="6.3.3.2" evidence="4"/>
<keyword evidence="4" id="KW-0460">Magnesium</keyword>
<protein>
    <recommendedName>
        <fullName evidence="4">5-formyltetrahydrofolate cyclo-ligase</fullName>
        <ecNumber evidence="4">6.3.3.2</ecNumber>
    </recommendedName>
</protein>
<keyword evidence="4" id="KW-0479">Metal-binding</keyword>
<name>A0ABP8LR02_9BACT</name>
<comment type="similarity">
    <text evidence="1 4">Belongs to the 5-formyltetrahydrofolate cyclo-ligase family.</text>
</comment>
<evidence type="ECO:0000313" key="6">
    <source>
        <dbReference type="Proteomes" id="UP001501508"/>
    </source>
</evidence>
<comment type="catalytic activity">
    <reaction evidence="4">
        <text>(6S)-5-formyl-5,6,7,8-tetrahydrofolate + ATP = (6R)-5,10-methenyltetrahydrofolate + ADP + phosphate</text>
        <dbReference type="Rhea" id="RHEA:10488"/>
        <dbReference type="ChEBI" id="CHEBI:30616"/>
        <dbReference type="ChEBI" id="CHEBI:43474"/>
        <dbReference type="ChEBI" id="CHEBI:57455"/>
        <dbReference type="ChEBI" id="CHEBI:57457"/>
        <dbReference type="ChEBI" id="CHEBI:456216"/>
        <dbReference type="EC" id="6.3.3.2"/>
    </reaction>
</comment>
<evidence type="ECO:0000256" key="2">
    <source>
        <dbReference type="ARBA" id="ARBA00022741"/>
    </source>
</evidence>
<dbReference type="PIRSF" id="PIRSF006806">
    <property type="entry name" value="FTHF_cligase"/>
    <property type="match status" value="1"/>
</dbReference>
<dbReference type="EMBL" id="BAABEY010000005">
    <property type="protein sequence ID" value="GAA4433476.1"/>
    <property type="molecule type" value="Genomic_DNA"/>
</dbReference>
<dbReference type="InterPro" id="IPR024185">
    <property type="entry name" value="FTHF_cligase-like_sf"/>
</dbReference>
<dbReference type="InterPro" id="IPR002698">
    <property type="entry name" value="FTHF_cligase"/>
</dbReference>
<gene>
    <name evidence="5" type="ORF">GCM10023091_07130</name>
</gene>
<evidence type="ECO:0000313" key="5">
    <source>
        <dbReference type="EMBL" id="GAA4433476.1"/>
    </source>
</evidence>
<keyword evidence="6" id="KW-1185">Reference proteome</keyword>
<keyword evidence="3 4" id="KW-0067">ATP-binding</keyword>
<evidence type="ECO:0000256" key="4">
    <source>
        <dbReference type="RuleBase" id="RU361279"/>
    </source>
</evidence>
<dbReference type="SUPFAM" id="SSF100950">
    <property type="entry name" value="NagB/RpiA/CoA transferase-like"/>
    <property type="match status" value="1"/>
</dbReference>